<organism evidence="3 4">
    <name type="scientific">Gimesia aquarii</name>
    <dbReference type="NCBI Taxonomy" id="2527964"/>
    <lineage>
        <taxon>Bacteria</taxon>
        <taxon>Pseudomonadati</taxon>
        <taxon>Planctomycetota</taxon>
        <taxon>Planctomycetia</taxon>
        <taxon>Planctomycetales</taxon>
        <taxon>Planctomycetaceae</taxon>
        <taxon>Gimesia</taxon>
    </lineage>
</organism>
<evidence type="ECO:0000259" key="2">
    <source>
        <dbReference type="Pfam" id="PF12969"/>
    </source>
</evidence>
<dbReference type="Pfam" id="PF12969">
    <property type="entry name" value="DUF3857"/>
    <property type="match status" value="1"/>
</dbReference>
<dbReference type="KEGG" id="gaw:V144x_07790"/>
<name>A0A517VQQ3_9PLAN</name>
<dbReference type="EMBL" id="CP037920">
    <property type="protein sequence ID" value="QDT95337.1"/>
    <property type="molecule type" value="Genomic_DNA"/>
</dbReference>
<dbReference type="Proteomes" id="UP000318704">
    <property type="component" value="Chromosome"/>
</dbReference>
<dbReference type="Gene3D" id="3.10.620.30">
    <property type="match status" value="1"/>
</dbReference>
<dbReference type="InterPro" id="IPR002931">
    <property type="entry name" value="Transglutaminase-like"/>
</dbReference>
<feature type="domain" description="Transglutaminase-like" evidence="1">
    <location>
        <begin position="295"/>
        <end position="379"/>
    </location>
</feature>
<dbReference type="Gene3D" id="2.60.40.3140">
    <property type="match status" value="1"/>
</dbReference>
<evidence type="ECO:0000259" key="1">
    <source>
        <dbReference type="Pfam" id="PF01841"/>
    </source>
</evidence>
<evidence type="ECO:0000313" key="3">
    <source>
        <dbReference type="EMBL" id="QDT95337.1"/>
    </source>
</evidence>
<feature type="domain" description="DUF3857" evidence="2">
    <location>
        <begin position="95"/>
        <end position="247"/>
    </location>
</feature>
<reference evidence="3 4" key="1">
    <citation type="submission" date="2019-03" db="EMBL/GenBank/DDBJ databases">
        <title>Deep-cultivation of Planctomycetes and their phenomic and genomic characterization uncovers novel biology.</title>
        <authorList>
            <person name="Wiegand S."/>
            <person name="Jogler M."/>
            <person name="Boedeker C."/>
            <person name="Pinto D."/>
            <person name="Vollmers J."/>
            <person name="Rivas-Marin E."/>
            <person name="Kohn T."/>
            <person name="Peeters S.H."/>
            <person name="Heuer A."/>
            <person name="Rast P."/>
            <person name="Oberbeckmann S."/>
            <person name="Bunk B."/>
            <person name="Jeske O."/>
            <person name="Meyerdierks A."/>
            <person name="Storesund J.E."/>
            <person name="Kallscheuer N."/>
            <person name="Luecker S."/>
            <person name="Lage O.M."/>
            <person name="Pohl T."/>
            <person name="Merkel B.J."/>
            <person name="Hornburger P."/>
            <person name="Mueller R.-W."/>
            <person name="Bruemmer F."/>
            <person name="Labrenz M."/>
            <person name="Spormann A.M."/>
            <person name="Op den Camp H."/>
            <person name="Overmann J."/>
            <person name="Amann R."/>
            <person name="Jetten M.S.M."/>
            <person name="Mascher T."/>
            <person name="Medema M.H."/>
            <person name="Devos D.P."/>
            <person name="Kaster A.-K."/>
            <person name="Ovreas L."/>
            <person name="Rohde M."/>
            <person name="Galperin M.Y."/>
            <person name="Jogler C."/>
        </authorList>
    </citation>
    <scope>NUCLEOTIDE SEQUENCE [LARGE SCALE GENOMIC DNA]</scope>
    <source>
        <strain evidence="3 4">V144</strain>
    </source>
</reference>
<accession>A0A517VQQ3</accession>
<protein>
    <submittedName>
        <fullName evidence="3">Transglutaminase-like superfamily protein</fullName>
    </submittedName>
</protein>
<proteinExistence type="predicted"/>
<dbReference type="SUPFAM" id="SSF54001">
    <property type="entry name" value="Cysteine proteinases"/>
    <property type="match status" value="1"/>
</dbReference>
<dbReference type="Gene3D" id="2.60.120.1130">
    <property type="match status" value="1"/>
</dbReference>
<dbReference type="InterPro" id="IPR038765">
    <property type="entry name" value="Papain-like_cys_pep_sf"/>
</dbReference>
<dbReference type="AlphaFoldDB" id="A0A517VQQ3"/>
<dbReference type="InterPro" id="IPR024618">
    <property type="entry name" value="DUF3857"/>
</dbReference>
<sequence length="660" mass="76148">MAPGLALTLQLPRHRLSIFSRLKESFALNQSSKALTLKPKRKLWRTRFKMARSTFSFATRIPYQEVCQPEVSEEELQHWGEYILLSDSVCVLHRDGTITRRAHNLTKLHANESLAQWDEVYRFYDRQTSLYKIQTAKVHLPDGSSKKAKKVVQPYGQTYLNFYPLRPGVTVEFEEQQDFFTPDRIAACMWGQEFLRFAIPCRRLRFTVAIAEPFSLEFKLHLTEQAPEKWKQGKYHVYQWDMRDVPGYETDDGTPHPRDVLPWVDFTTLSSWEPVTKFYMQDLDPPQKTPSQIQKLSEELTQEDQSEEEKLYSIYKYSSEDVRYGRHPNELNLEKTREVGSMLEDMRGDCKDKSSLMVSMLRHLGIKCNIAILLTRMNGSVSFLPGARFDHAIVCVDLENGKRLWLDPAGGPVTFKDLPTNDQGTQALLLNSNGGELTTIPDRGSQSHQINRVCHGVLSEDCSYQFTAEVTTTGDTAMELRLKYVNRNEESTALTLEKELAAHLTGARIESPRFINLKDISKKVSYTYRTTLEKWSRQIEDIILFRIPWIGSMHTVGLVNVQKRTSALQTPNPVRFTDDHKIEIPAGYQGYGLPYSHELECKWGRYQASVFVEGSCLICKREVDHRGGIVFENQYQEFKEYWEACTRADALDIVLMKKSA</sequence>
<dbReference type="Pfam" id="PF01841">
    <property type="entry name" value="Transglut_core"/>
    <property type="match status" value="1"/>
</dbReference>
<gene>
    <name evidence="3" type="ORF">V144x_07790</name>
</gene>
<evidence type="ECO:0000313" key="4">
    <source>
        <dbReference type="Proteomes" id="UP000318704"/>
    </source>
</evidence>